<evidence type="ECO:0000259" key="9">
    <source>
        <dbReference type="SMART" id="SM00481"/>
    </source>
</evidence>
<dbReference type="GO" id="GO:0003677">
    <property type="term" value="F:DNA binding"/>
    <property type="evidence" value="ECO:0007669"/>
    <property type="project" value="UniProtKB-UniRule"/>
</dbReference>
<dbReference type="SMART" id="SM00481">
    <property type="entry name" value="POLIIIAc"/>
    <property type="match status" value="1"/>
</dbReference>
<dbReference type="InterPro" id="IPR006308">
    <property type="entry name" value="Pol_III_a_PolC-type_gram_pos"/>
</dbReference>
<dbReference type="InterPro" id="IPR028112">
    <property type="entry name" value="DNA_PolC-type_N_I"/>
</dbReference>
<feature type="domain" description="Polymerase/histidinol phosphatase N-terminal" evidence="9">
    <location>
        <begin position="389"/>
        <end position="457"/>
    </location>
</feature>
<dbReference type="InterPro" id="IPR004805">
    <property type="entry name" value="DnaE2/DnaE/PolC"/>
</dbReference>
<dbReference type="InterPro" id="IPR003141">
    <property type="entry name" value="Pol/His_phosphatase_N"/>
</dbReference>
<dbReference type="SMART" id="SM00479">
    <property type="entry name" value="EXOIII"/>
    <property type="match status" value="1"/>
</dbReference>
<feature type="compositionally biased region" description="Basic and acidic residues" evidence="7">
    <location>
        <begin position="216"/>
        <end position="225"/>
    </location>
</feature>
<comment type="subcellular location">
    <subcellularLocation>
        <location evidence="6">Cytoplasm</location>
    </subcellularLocation>
</comment>
<dbReference type="SUPFAM" id="SSF53098">
    <property type="entry name" value="Ribonuclease H-like"/>
    <property type="match status" value="1"/>
</dbReference>
<dbReference type="EMBL" id="FP929050">
    <property type="protein sequence ID" value="CBL11653.1"/>
    <property type="molecule type" value="Genomic_DNA"/>
</dbReference>
<evidence type="ECO:0000256" key="3">
    <source>
        <dbReference type="ARBA" id="ARBA00022722"/>
    </source>
</evidence>
<dbReference type="HOGENOM" id="CLU_018168_0_0_9"/>
<keyword evidence="3 6" id="KW-0540">Nuclease</keyword>
<dbReference type="Gene3D" id="2.40.50.140">
    <property type="entry name" value="Nucleic acid-binding proteins"/>
    <property type="match status" value="1"/>
</dbReference>
<keyword evidence="6" id="KW-0235">DNA replication</keyword>
<dbReference type="CDD" id="cd07435">
    <property type="entry name" value="PHP_PolIIIA_POLC"/>
    <property type="match status" value="1"/>
</dbReference>
<keyword evidence="5 6" id="KW-0269">Exonuclease</keyword>
<protein>
    <recommendedName>
        <fullName evidence="6">DNA polymerase III PolC-type</fullName>
        <shortName evidence="6">PolIII</shortName>
        <ecNumber evidence="6">2.7.7.7</ecNumber>
    </recommendedName>
</protein>
<comment type="catalytic activity">
    <reaction evidence="6">
        <text>DNA(n) + a 2'-deoxyribonucleoside 5'-triphosphate = DNA(n+1) + diphosphate</text>
        <dbReference type="Rhea" id="RHEA:22508"/>
        <dbReference type="Rhea" id="RHEA-COMP:17339"/>
        <dbReference type="Rhea" id="RHEA-COMP:17340"/>
        <dbReference type="ChEBI" id="CHEBI:33019"/>
        <dbReference type="ChEBI" id="CHEBI:61560"/>
        <dbReference type="ChEBI" id="CHEBI:173112"/>
        <dbReference type="EC" id="2.7.7.7"/>
    </reaction>
</comment>
<proteinExistence type="inferred from homology"/>
<evidence type="ECO:0000259" key="8">
    <source>
        <dbReference type="SMART" id="SM00479"/>
    </source>
</evidence>
<accession>D4KWB3</accession>
<dbReference type="NCBIfam" id="TIGR00573">
    <property type="entry name" value="dnaq"/>
    <property type="match status" value="1"/>
</dbReference>
<dbReference type="Pfam" id="PF00929">
    <property type="entry name" value="RNase_T"/>
    <property type="match status" value="1"/>
</dbReference>
<evidence type="ECO:0000313" key="11">
    <source>
        <dbReference type="Proteomes" id="UP000008953"/>
    </source>
</evidence>
<feature type="domain" description="Exonuclease" evidence="8">
    <location>
        <begin position="474"/>
        <end position="639"/>
    </location>
</feature>
<dbReference type="GO" id="GO:0008408">
    <property type="term" value="F:3'-5' exonuclease activity"/>
    <property type="evidence" value="ECO:0007669"/>
    <property type="project" value="UniProtKB-UniRule"/>
</dbReference>
<evidence type="ECO:0000256" key="2">
    <source>
        <dbReference type="ARBA" id="ARBA00022490"/>
    </source>
</evidence>
<dbReference type="Pfam" id="PF02811">
    <property type="entry name" value="PHP"/>
    <property type="match status" value="1"/>
</dbReference>
<sequence>MTKMFFDVFPTLEVNGDMKKLLSETEVTRVGMNHEKDHIRIYLNGTRLIHKKNIYQLEKNIHDQIFKNRHMDVKVIEKYQLSEQYTAEKLMDLYKDSILEELKNYSLMEYNLLRSAKMEFTGDSHLLLTLENTIIAQTRSHEIVEFLEKVVCERCGLDLSVELAFEEPKESKHKKNSDLQIQFEIKNILKRVQLHEESAPAKAEEVQTADTSMKTATKEQNHSKESAAGNNAGNANGKGENSFGKKEFRKKYDGGSYGGYKKSDNPDVLYGKDFEDETIPIEKIVGEMGEVTIRCQVMTLETREIRNEKTIVIMSVTDFTDSIVLKIFTRNDQLPELLEGVKKGAFLKIKGVTTIDKFDSELTIGSIVGIKKIPDFTSVRMDTSPEKRVELHCHTKMSDMDGVSEVKDIVKRAMKWGHKAIAITDHGDVQAFPDANHAISPDDDFKVIYGVEAYLVDDLKDIITNSKNQNLDDTYVVFDLETTGFSPDKNKIIEIGAVKVEHGEITERFSTFVNPEVPIPYRIEELTSIRDDMVIDAPKIETILPQFMEFCGDAIMVAHNADFDMSFIIKNCERQGIEKEFTIIDTVALARILLPQLNRFKLDTVAKALGVSLENHHRAVDDAGCTAEIFVKFVKMLHDRGMETLDQVNQMGQASPETIMKMNTYHAIILATNDIGRINLYRLISLSHLTYYNKRPRIPKSEFVKYREGLLLGSACEAGELYRAIVGGRPEEEIIRLVKFYDYLEIQPLGNNEFMLKSDKESVSTIEELQDINRRIVKLGETFGKLVVATCDVHFLDPEDEIYRRIIMAGKGFKDADDQAPLYLRTTEEMLKEFEYLGSAKAEEVVITNPNKIADMCEKIAPVRPDKCPPVIENSDQMLRDICYTKAHRYVWRRASCNRKGASGS</sequence>
<dbReference type="GO" id="GO:0006261">
    <property type="term" value="P:DNA-templated DNA replication"/>
    <property type="evidence" value="ECO:0007669"/>
    <property type="project" value="UniProtKB-UniRule"/>
</dbReference>
<dbReference type="InterPro" id="IPR012340">
    <property type="entry name" value="NA-bd_OB-fold"/>
</dbReference>
<dbReference type="PATRIC" id="fig|718255.3.peg.2191"/>
<dbReference type="InterPro" id="IPR004013">
    <property type="entry name" value="PHP_dom"/>
</dbReference>
<dbReference type="InterPro" id="IPR016195">
    <property type="entry name" value="Pol/histidinol_Pase-like"/>
</dbReference>
<keyword evidence="6" id="KW-0548">Nucleotidyltransferase</keyword>
<dbReference type="GO" id="GO:0005737">
    <property type="term" value="C:cytoplasm"/>
    <property type="evidence" value="ECO:0007669"/>
    <property type="project" value="UniProtKB-SubCell"/>
</dbReference>
<dbReference type="Gene3D" id="3.20.20.140">
    <property type="entry name" value="Metal-dependent hydrolases"/>
    <property type="match status" value="2"/>
</dbReference>
<dbReference type="AlphaFoldDB" id="D4KWB3"/>
<evidence type="ECO:0000256" key="7">
    <source>
        <dbReference type="SAM" id="MobiDB-lite"/>
    </source>
</evidence>
<evidence type="ECO:0000256" key="4">
    <source>
        <dbReference type="ARBA" id="ARBA00022801"/>
    </source>
</evidence>
<dbReference type="SUPFAM" id="SSF89550">
    <property type="entry name" value="PHP domain-like"/>
    <property type="match status" value="1"/>
</dbReference>
<comment type="similarity">
    <text evidence="6">Belongs to the DNA polymerase type-C family. PolC subfamily.</text>
</comment>
<evidence type="ECO:0000256" key="1">
    <source>
        <dbReference type="ARBA" id="ARBA00003452"/>
    </source>
</evidence>
<dbReference type="CDD" id="cd04484">
    <property type="entry name" value="polC_OBF"/>
    <property type="match status" value="1"/>
</dbReference>
<reference evidence="10 11" key="1">
    <citation type="submission" date="2010-03" db="EMBL/GenBank/DDBJ databases">
        <title>The genome sequence of Roseburia intestinalis XB6B4.</title>
        <authorList>
            <consortium name="metaHIT consortium -- http://www.metahit.eu/"/>
            <person name="Pajon A."/>
            <person name="Turner K."/>
            <person name="Parkhill J."/>
            <person name="Bernalier A."/>
        </authorList>
    </citation>
    <scope>NUCLEOTIDE SEQUENCE [LARGE SCALE GENOMIC DNA]</scope>
    <source>
        <strain evidence="10 11">XB6B4</strain>
    </source>
</reference>
<reference evidence="10 11" key="2">
    <citation type="submission" date="2010-03" db="EMBL/GenBank/DDBJ databases">
        <authorList>
            <person name="Pajon A."/>
        </authorList>
    </citation>
    <scope>NUCLEOTIDE SEQUENCE [LARGE SCALE GENOMIC DNA]</scope>
    <source>
        <strain evidence="10 11">XB6B4</strain>
    </source>
</reference>
<comment type="function">
    <text evidence="1 6">Required for replicative DNA synthesis. This DNA polymerase also exhibits 3' to 5' exonuclease activity.</text>
</comment>
<keyword evidence="2 6" id="KW-0963">Cytoplasm</keyword>
<dbReference type="PANTHER" id="PTHR32294:SF5">
    <property type="entry name" value="DNA POLYMERASE III POLC-TYPE"/>
    <property type="match status" value="1"/>
</dbReference>
<keyword evidence="6" id="KW-0239">DNA-directed DNA polymerase</keyword>
<dbReference type="KEGG" id="rix:RO1_09870"/>
<dbReference type="InterPro" id="IPR013520">
    <property type="entry name" value="Ribonucl_H"/>
</dbReference>
<dbReference type="PANTHER" id="PTHR32294">
    <property type="entry name" value="DNA POLYMERASE III SUBUNIT ALPHA"/>
    <property type="match status" value="1"/>
</dbReference>
<dbReference type="InterPro" id="IPR006054">
    <property type="entry name" value="DnaQ"/>
</dbReference>
<gene>
    <name evidence="6" type="primary">polC</name>
    <name evidence="10" type="ORF">RO1_09870</name>
</gene>
<dbReference type="Gene3D" id="3.30.420.10">
    <property type="entry name" value="Ribonuclease H-like superfamily/Ribonuclease H"/>
    <property type="match status" value="1"/>
</dbReference>
<dbReference type="InterPro" id="IPR012337">
    <property type="entry name" value="RNaseH-like_sf"/>
</dbReference>
<evidence type="ECO:0000256" key="5">
    <source>
        <dbReference type="ARBA" id="ARBA00022839"/>
    </source>
</evidence>
<dbReference type="HAMAP" id="MF_00356">
    <property type="entry name" value="DNApol_PolC"/>
    <property type="match status" value="1"/>
</dbReference>
<dbReference type="FunFam" id="3.30.420.10:FF:000045">
    <property type="entry name" value="3'-5' exonuclease DinG"/>
    <property type="match status" value="1"/>
</dbReference>
<organism evidence="10 11">
    <name type="scientific">Roseburia intestinalis XB6B4</name>
    <dbReference type="NCBI Taxonomy" id="718255"/>
    <lineage>
        <taxon>Bacteria</taxon>
        <taxon>Bacillati</taxon>
        <taxon>Bacillota</taxon>
        <taxon>Clostridia</taxon>
        <taxon>Lachnospirales</taxon>
        <taxon>Lachnospiraceae</taxon>
        <taxon>Roseburia</taxon>
    </lineage>
</organism>
<feature type="region of interest" description="Disordered" evidence="7">
    <location>
        <begin position="199"/>
        <end position="246"/>
    </location>
</feature>
<dbReference type="Pfam" id="PF14480">
    <property type="entry name" value="DNA_pol3_a_NI"/>
    <property type="match status" value="1"/>
</dbReference>
<feature type="compositionally biased region" description="Low complexity" evidence="7">
    <location>
        <begin position="226"/>
        <end position="242"/>
    </location>
</feature>
<evidence type="ECO:0000256" key="6">
    <source>
        <dbReference type="HAMAP-Rule" id="MF_00356"/>
    </source>
</evidence>
<dbReference type="Proteomes" id="UP000008953">
    <property type="component" value="Chromosome"/>
</dbReference>
<keyword evidence="6" id="KW-0808">Transferase</keyword>
<name>D4KWB3_9FIRM</name>
<dbReference type="EC" id="2.7.7.7" evidence="6"/>
<dbReference type="GO" id="GO:0003887">
    <property type="term" value="F:DNA-directed DNA polymerase activity"/>
    <property type="evidence" value="ECO:0007669"/>
    <property type="project" value="UniProtKB-UniRule"/>
</dbReference>
<evidence type="ECO:0000313" key="10">
    <source>
        <dbReference type="EMBL" id="CBL11653.1"/>
    </source>
</evidence>
<keyword evidence="4 6" id="KW-0378">Hydrolase</keyword>
<dbReference type="InterPro" id="IPR036397">
    <property type="entry name" value="RNaseH_sf"/>
</dbReference>